<feature type="transmembrane region" description="Helical" evidence="7">
    <location>
        <begin position="302"/>
        <end position="320"/>
    </location>
</feature>
<evidence type="ECO:0000256" key="7">
    <source>
        <dbReference type="SAM" id="Phobius"/>
    </source>
</evidence>
<name>A0ABT9JQK3_9PROT</name>
<evidence type="ECO:0000256" key="3">
    <source>
        <dbReference type="ARBA" id="ARBA00022723"/>
    </source>
</evidence>
<feature type="transmembrane region" description="Helical" evidence="7">
    <location>
        <begin position="143"/>
        <end position="171"/>
    </location>
</feature>
<keyword evidence="2 6" id="KW-0349">Heme</keyword>
<feature type="transmembrane region" description="Helical" evidence="7">
    <location>
        <begin position="191"/>
        <end position="213"/>
    </location>
</feature>
<dbReference type="InterPro" id="IPR036909">
    <property type="entry name" value="Cyt_c-like_dom_sf"/>
</dbReference>
<dbReference type="SUPFAM" id="SSF46626">
    <property type="entry name" value="Cytochrome c"/>
    <property type="match status" value="1"/>
</dbReference>
<dbReference type="RefSeq" id="WP_306388535.1">
    <property type="nucleotide sequence ID" value="NZ_JAVCAP010000004.1"/>
</dbReference>
<keyword evidence="4" id="KW-0249">Electron transport</keyword>
<comment type="caution">
    <text evidence="9">The sequence shown here is derived from an EMBL/GenBank/DDBJ whole genome shotgun (WGS) entry which is preliminary data.</text>
</comment>
<evidence type="ECO:0000313" key="9">
    <source>
        <dbReference type="EMBL" id="MDP8566833.1"/>
    </source>
</evidence>
<evidence type="ECO:0000259" key="8">
    <source>
        <dbReference type="PROSITE" id="PS51007"/>
    </source>
</evidence>
<evidence type="ECO:0000256" key="2">
    <source>
        <dbReference type="ARBA" id="ARBA00022617"/>
    </source>
</evidence>
<evidence type="ECO:0000313" key="10">
    <source>
        <dbReference type="Proteomes" id="UP001225906"/>
    </source>
</evidence>
<feature type="transmembrane region" description="Helical" evidence="7">
    <location>
        <begin position="270"/>
        <end position="290"/>
    </location>
</feature>
<keyword evidence="5 6" id="KW-0408">Iron</keyword>
<dbReference type="EMBL" id="JAVCAP010000004">
    <property type="protein sequence ID" value="MDP8566833.1"/>
    <property type="molecule type" value="Genomic_DNA"/>
</dbReference>
<keyword evidence="3 6" id="KW-0479">Metal-binding</keyword>
<proteinExistence type="predicted"/>
<keyword evidence="7" id="KW-0472">Membrane</keyword>
<feature type="transmembrane region" description="Helical" evidence="7">
    <location>
        <begin position="113"/>
        <end position="131"/>
    </location>
</feature>
<sequence>MKFNIIPGDIPLPLPTGGLEFMEPVFHALLVVSWVIHILFINVLLGASFASVYFNKRGVNEKNPVFDKVAYLLTTPVTISENMGALWGVAPLLLVSILITPLFYSASIMNSPHWLHIIYGNIVAFLLSYLYKYTWHTLHARKSLHILIGTIAVAMFFTLPLAFMSTVQLAMTPSTWTYHTHFWDILLRSDTFFRLVHFYLASFAVTGVFMLVYGMYKRRSDDPEIVEAGKVLTRTGKSWFLVPTVINLFIGPLVLFSFPDYGIEAFFNHGFHWLIVLTVLVVVYAGYQLLKDFFNDDLPASKVWSVVAVMFIAVVSMATLRHGMRMGLISPVLAASKAKTEAFQKESLLAFEAAQKAQSEAPVVTQPAGMALAEKHGCLACHNAEVKVVGPAYKDVAQKHYSATQIVQLVHQPKPENWPGYMPMPPMPQVPPADIAQIADWINSLK</sequence>
<evidence type="ECO:0000256" key="5">
    <source>
        <dbReference type="ARBA" id="ARBA00023004"/>
    </source>
</evidence>
<reference evidence="10" key="1">
    <citation type="journal article" date="2019" name="Int. J. Syst. Evol. Microbiol.">
        <title>The Global Catalogue of Microorganisms (GCM) 10K type strain sequencing project: providing services to taxonomists for standard genome sequencing and annotation.</title>
        <authorList>
            <consortium name="The Broad Institute Genomics Platform"/>
            <consortium name="The Broad Institute Genome Sequencing Center for Infectious Disease"/>
            <person name="Wu L."/>
            <person name="Ma J."/>
        </authorList>
    </citation>
    <scope>NUCLEOTIDE SEQUENCE [LARGE SCALE GENOMIC DNA]</scope>
    <source>
        <strain evidence="10">VKM B-3159</strain>
    </source>
</reference>
<gene>
    <name evidence="9" type="ORF">Q9291_03115</name>
</gene>
<dbReference type="InterPro" id="IPR002324">
    <property type="entry name" value="Cyt_c_ID"/>
</dbReference>
<dbReference type="PROSITE" id="PS51007">
    <property type="entry name" value="CYTC"/>
    <property type="match status" value="1"/>
</dbReference>
<dbReference type="PRINTS" id="PR00606">
    <property type="entry name" value="CYTCHROMECID"/>
</dbReference>
<keyword evidence="10" id="KW-1185">Reference proteome</keyword>
<protein>
    <recommendedName>
        <fullName evidence="8">Cytochrome c domain-containing protein</fullName>
    </recommendedName>
</protein>
<evidence type="ECO:0000256" key="1">
    <source>
        <dbReference type="ARBA" id="ARBA00022448"/>
    </source>
</evidence>
<organism evidence="9 10">
    <name type="scientific">Methylophilus aquaticus</name>
    <dbReference type="NCBI Taxonomy" id="1971610"/>
    <lineage>
        <taxon>Bacteria</taxon>
        <taxon>Pseudomonadati</taxon>
        <taxon>Pseudomonadota</taxon>
        <taxon>Betaproteobacteria</taxon>
        <taxon>Nitrosomonadales</taxon>
        <taxon>Methylophilaceae</taxon>
        <taxon>Methylophilus</taxon>
    </lineage>
</organism>
<feature type="transmembrane region" description="Helical" evidence="7">
    <location>
        <begin position="239"/>
        <end position="258"/>
    </location>
</feature>
<dbReference type="Proteomes" id="UP001225906">
    <property type="component" value="Unassembled WGS sequence"/>
</dbReference>
<feature type="transmembrane region" description="Helical" evidence="7">
    <location>
        <begin position="25"/>
        <end position="54"/>
    </location>
</feature>
<dbReference type="InterPro" id="IPR009056">
    <property type="entry name" value="Cyt_c-like_dom"/>
</dbReference>
<accession>A0ABT9JQK3</accession>
<feature type="transmembrane region" description="Helical" evidence="7">
    <location>
        <begin position="85"/>
        <end position="107"/>
    </location>
</feature>
<keyword evidence="1" id="KW-0813">Transport</keyword>
<feature type="domain" description="Cytochrome c" evidence="8">
    <location>
        <begin position="364"/>
        <end position="446"/>
    </location>
</feature>
<evidence type="ECO:0000256" key="4">
    <source>
        <dbReference type="ARBA" id="ARBA00022982"/>
    </source>
</evidence>
<evidence type="ECO:0000256" key="6">
    <source>
        <dbReference type="PROSITE-ProRule" id="PRU00433"/>
    </source>
</evidence>
<keyword evidence="7" id="KW-0812">Transmembrane</keyword>
<dbReference type="Pfam" id="PF00034">
    <property type="entry name" value="Cytochrom_C"/>
    <property type="match status" value="1"/>
</dbReference>
<dbReference type="Gene3D" id="1.10.760.10">
    <property type="entry name" value="Cytochrome c-like domain"/>
    <property type="match status" value="1"/>
</dbReference>
<keyword evidence="7" id="KW-1133">Transmembrane helix</keyword>